<name>A0ABR3QPH4_9PLEO</name>
<keyword evidence="5" id="KW-0934">Plastid</keyword>
<evidence type="ECO:0000256" key="16">
    <source>
        <dbReference type="ARBA" id="ARBA00024013"/>
    </source>
</evidence>
<keyword evidence="21" id="KW-1185">Reference proteome</keyword>
<dbReference type="SUPFAM" id="SSF52540">
    <property type="entry name" value="P-loop containing nucleoside triphosphate hydrolases"/>
    <property type="match status" value="1"/>
</dbReference>
<evidence type="ECO:0000256" key="5">
    <source>
        <dbReference type="ARBA" id="ARBA00022640"/>
    </source>
</evidence>
<keyword evidence="3" id="KW-0813">Transport</keyword>
<comment type="caution">
    <text evidence="20">The sequence shown here is derived from an EMBL/GenBank/DDBJ whole genome shotgun (WGS) entry which is preliminary data.</text>
</comment>
<dbReference type="Gene3D" id="3.40.50.300">
    <property type="entry name" value="P-loop containing nucleotide triphosphate hydrolases"/>
    <property type="match status" value="1"/>
</dbReference>
<evidence type="ECO:0000256" key="4">
    <source>
        <dbReference type="ARBA" id="ARBA00022528"/>
    </source>
</evidence>
<dbReference type="CDD" id="cd00882">
    <property type="entry name" value="Ras_like_GTPase"/>
    <property type="match status" value="1"/>
</dbReference>
<dbReference type="InterPro" id="IPR006703">
    <property type="entry name" value="G_AIG1"/>
</dbReference>
<dbReference type="InterPro" id="IPR045058">
    <property type="entry name" value="GIMA/IAN/Toc"/>
</dbReference>
<keyword evidence="14" id="KW-0342">GTP-binding</keyword>
<dbReference type="Proteomes" id="UP001521222">
    <property type="component" value="Unassembled WGS sequence"/>
</dbReference>
<feature type="coiled-coil region" evidence="17">
    <location>
        <begin position="217"/>
        <end position="269"/>
    </location>
</feature>
<evidence type="ECO:0000313" key="20">
    <source>
        <dbReference type="EMBL" id="KAL1594054.1"/>
    </source>
</evidence>
<keyword evidence="10" id="KW-1002">Plastid outer membrane</keyword>
<feature type="transmembrane region" description="Helical" evidence="18">
    <location>
        <begin position="295"/>
        <end position="316"/>
    </location>
</feature>
<proteinExistence type="predicted"/>
<evidence type="ECO:0000256" key="11">
    <source>
        <dbReference type="ARBA" id="ARBA00022842"/>
    </source>
</evidence>
<evidence type="ECO:0000256" key="7">
    <source>
        <dbReference type="ARBA" id="ARBA00022723"/>
    </source>
</evidence>
<keyword evidence="12" id="KW-0653">Protein transport</keyword>
<reference evidence="20 21" key="1">
    <citation type="submission" date="2024-02" db="EMBL/GenBank/DDBJ databases">
        <title>De novo assembly and annotation of 12 fungi associated with fruit tree decline syndrome in Ontario, Canada.</title>
        <authorList>
            <person name="Sulman M."/>
            <person name="Ellouze W."/>
            <person name="Ilyukhin E."/>
        </authorList>
    </citation>
    <scope>NUCLEOTIDE SEQUENCE [LARGE SCALE GENOMIC DNA]</scope>
    <source>
        <strain evidence="20 21">M97-236</strain>
    </source>
</reference>
<evidence type="ECO:0000256" key="18">
    <source>
        <dbReference type="SAM" id="Phobius"/>
    </source>
</evidence>
<evidence type="ECO:0000313" key="21">
    <source>
        <dbReference type="Proteomes" id="UP001521222"/>
    </source>
</evidence>
<accession>A0ABR3QPH4</accession>
<evidence type="ECO:0000256" key="2">
    <source>
        <dbReference type="ARBA" id="ARBA00004167"/>
    </source>
</evidence>
<evidence type="ECO:0000256" key="13">
    <source>
        <dbReference type="ARBA" id="ARBA00022989"/>
    </source>
</evidence>
<sequence length="335" mass="37475">MVTVKRDEEMILVMGVTGAGKSYFINQLAGKKLVQEGPDLESCTQKCEMVPVTIGGSKVLLIDTPGFDDTNRPDSEILSEIAKILSAQYELGMQLKGVIYIHRITDIRYSRAAVKTFDIFKGICGQDALKNVLLVTSRWDAIQESVGAERERQLREKFWAYMVTNGSNMSRFQGDRDSAIALVSQLTSKDEVVLRLQRELVDEGKPLDNTVAGAYVSDSLDKLKQQYQEELASLEKLKRDLVEDDRATMRKIRRDWEEETERLKAVQNQQVSLQRPVGTEVCQEIKQKRSGLSKVMPYVPVAISVLLTFVGIPPGVTEIFTGWFADLGSSGDPCS</sequence>
<organism evidence="20 21">
    <name type="scientific">Nothophoma quercina</name>
    <dbReference type="NCBI Taxonomy" id="749835"/>
    <lineage>
        <taxon>Eukaryota</taxon>
        <taxon>Fungi</taxon>
        <taxon>Dikarya</taxon>
        <taxon>Ascomycota</taxon>
        <taxon>Pezizomycotina</taxon>
        <taxon>Dothideomycetes</taxon>
        <taxon>Pleosporomycetidae</taxon>
        <taxon>Pleosporales</taxon>
        <taxon>Pleosporineae</taxon>
        <taxon>Didymellaceae</taxon>
        <taxon>Nothophoma</taxon>
    </lineage>
</organism>
<keyword evidence="17" id="KW-0175">Coiled coil</keyword>
<keyword evidence="7" id="KW-0479">Metal-binding</keyword>
<keyword evidence="6 18" id="KW-0812">Transmembrane</keyword>
<keyword evidence="8" id="KW-0547">Nucleotide-binding</keyword>
<evidence type="ECO:0000256" key="12">
    <source>
        <dbReference type="ARBA" id="ARBA00022927"/>
    </source>
</evidence>
<dbReference type="Pfam" id="PF04548">
    <property type="entry name" value="AIG1"/>
    <property type="match status" value="1"/>
</dbReference>
<evidence type="ECO:0000256" key="9">
    <source>
        <dbReference type="ARBA" id="ARBA00022801"/>
    </source>
</evidence>
<evidence type="ECO:0000256" key="8">
    <source>
        <dbReference type="ARBA" id="ARBA00022741"/>
    </source>
</evidence>
<keyword evidence="15 18" id="KW-0472">Membrane</keyword>
<feature type="domain" description="AIG1-type G" evidence="19">
    <location>
        <begin position="11"/>
        <end position="143"/>
    </location>
</feature>
<evidence type="ECO:0000256" key="6">
    <source>
        <dbReference type="ARBA" id="ARBA00022692"/>
    </source>
</evidence>
<keyword evidence="13 18" id="KW-1133">Transmembrane helix</keyword>
<evidence type="ECO:0000259" key="19">
    <source>
        <dbReference type="Pfam" id="PF04548"/>
    </source>
</evidence>
<comment type="subcellular location">
    <subcellularLocation>
        <location evidence="2">Membrane</location>
        <topology evidence="2">Single-pass membrane protein</topology>
    </subcellularLocation>
    <subcellularLocation>
        <location evidence="16">Plastid</location>
        <location evidence="16">Chloroplast outer membrane</location>
    </subcellularLocation>
</comment>
<keyword evidence="9" id="KW-0378">Hydrolase</keyword>
<keyword evidence="11" id="KW-0460">Magnesium</keyword>
<evidence type="ECO:0000256" key="3">
    <source>
        <dbReference type="ARBA" id="ARBA00022448"/>
    </source>
</evidence>
<keyword evidence="4" id="KW-0150">Chloroplast</keyword>
<evidence type="ECO:0000256" key="17">
    <source>
        <dbReference type="SAM" id="Coils"/>
    </source>
</evidence>
<dbReference type="PANTHER" id="PTHR10903:SF135">
    <property type="entry name" value="TRANSLOCASE OF CHLOROPLAST 120, CHLOROPLASTIC-RELATED"/>
    <property type="match status" value="1"/>
</dbReference>
<dbReference type="InterPro" id="IPR027417">
    <property type="entry name" value="P-loop_NTPase"/>
</dbReference>
<evidence type="ECO:0000256" key="15">
    <source>
        <dbReference type="ARBA" id="ARBA00023136"/>
    </source>
</evidence>
<evidence type="ECO:0000256" key="1">
    <source>
        <dbReference type="ARBA" id="ARBA00001946"/>
    </source>
</evidence>
<gene>
    <name evidence="20" type="ORF">SLS59_009085</name>
</gene>
<dbReference type="EMBL" id="JAKIXB020000038">
    <property type="protein sequence ID" value="KAL1594054.1"/>
    <property type="molecule type" value="Genomic_DNA"/>
</dbReference>
<evidence type="ECO:0000256" key="14">
    <source>
        <dbReference type="ARBA" id="ARBA00023134"/>
    </source>
</evidence>
<protein>
    <recommendedName>
        <fullName evidence="19">AIG1-type G domain-containing protein</fullName>
    </recommendedName>
</protein>
<comment type="cofactor">
    <cofactor evidence="1">
        <name>Mg(2+)</name>
        <dbReference type="ChEBI" id="CHEBI:18420"/>
    </cofactor>
</comment>
<dbReference type="PANTHER" id="PTHR10903">
    <property type="entry name" value="GTPASE, IMAP FAMILY MEMBER-RELATED"/>
    <property type="match status" value="1"/>
</dbReference>
<evidence type="ECO:0000256" key="10">
    <source>
        <dbReference type="ARBA" id="ARBA00022805"/>
    </source>
</evidence>